<protein>
    <submittedName>
        <fullName evidence="3">Uncharacterized protein</fullName>
    </submittedName>
</protein>
<evidence type="ECO:0000313" key="4">
    <source>
        <dbReference type="Proteomes" id="UP000799440"/>
    </source>
</evidence>
<feature type="coiled-coil region" evidence="1">
    <location>
        <begin position="67"/>
        <end position="193"/>
    </location>
</feature>
<dbReference type="EMBL" id="MU006617">
    <property type="protein sequence ID" value="KAF2741995.1"/>
    <property type="molecule type" value="Genomic_DNA"/>
</dbReference>
<dbReference type="Proteomes" id="UP000799440">
    <property type="component" value="Unassembled WGS sequence"/>
</dbReference>
<name>A0A6A6UV30_9PLEO</name>
<feature type="compositionally biased region" description="Low complexity" evidence="2">
    <location>
        <begin position="45"/>
        <end position="58"/>
    </location>
</feature>
<dbReference type="AlphaFoldDB" id="A0A6A6UV30"/>
<feature type="region of interest" description="Disordered" evidence="2">
    <location>
        <begin position="1"/>
        <end position="61"/>
    </location>
</feature>
<evidence type="ECO:0000256" key="2">
    <source>
        <dbReference type="SAM" id="MobiDB-lite"/>
    </source>
</evidence>
<sequence>MAPPDDSFKESIPSSSDDDEDEYSPTPTGEISATPTRPLRHTRLSATPSASRIRSSSIHAVEPPTTLDAALRRIAALETELRIARDEEPRSMRSKIGPQLRKKIKEQERTIKDLMAEKEIGFRLLSEARDMRDMNKTLDEARKVMGEQEERIQLLERNREVDVGVIEEFERQRDELEEETAELRGEVERAGIRGRRMEIRIEELKDLLRIERAKGEESGRDRRCMSV</sequence>
<keyword evidence="4" id="KW-1185">Reference proteome</keyword>
<gene>
    <name evidence="3" type="ORF">M011DRAFT_482051</name>
</gene>
<organism evidence="3 4">
    <name type="scientific">Sporormia fimetaria CBS 119925</name>
    <dbReference type="NCBI Taxonomy" id="1340428"/>
    <lineage>
        <taxon>Eukaryota</taxon>
        <taxon>Fungi</taxon>
        <taxon>Dikarya</taxon>
        <taxon>Ascomycota</taxon>
        <taxon>Pezizomycotina</taxon>
        <taxon>Dothideomycetes</taxon>
        <taxon>Pleosporomycetidae</taxon>
        <taxon>Pleosporales</taxon>
        <taxon>Sporormiaceae</taxon>
        <taxon>Sporormia</taxon>
    </lineage>
</organism>
<evidence type="ECO:0000313" key="3">
    <source>
        <dbReference type="EMBL" id="KAF2741995.1"/>
    </source>
</evidence>
<accession>A0A6A6UV30</accession>
<evidence type="ECO:0000256" key="1">
    <source>
        <dbReference type="SAM" id="Coils"/>
    </source>
</evidence>
<keyword evidence="1" id="KW-0175">Coiled coil</keyword>
<proteinExistence type="predicted"/>
<reference evidence="3" key="1">
    <citation type="journal article" date="2020" name="Stud. Mycol.">
        <title>101 Dothideomycetes genomes: a test case for predicting lifestyles and emergence of pathogens.</title>
        <authorList>
            <person name="Haridas S."/>
            <person name="Albert R."/>
            <person name="Binder M."/>
            <person name="Bloem J."/>
            <person name="Labutti K."/>
            <person name="Salamov A."/>
            <person name="Andreopoulos B."/>
            <person name="Baker S."/>
            <person name="Barry K."/>
            <person name="Bills G."/>
            <person name="Bluhm B."/>
            <person name="Cannon C."/>
            <person name="Castanera R."/>
            <person name="Culley D."/>
            <person name="Daum C."/>
            <person name="Ezra D."/>
            <person name="Gonzalez J."/>
            <person name="Henrissat B."/>
            <person name="Kuo A."/>
            <person name="Liang C."/>
            <person name="Lipzen A."/>
            <person name="Lutzoni F."/>
            <person name="Magnuson J."/>
            <person name="Mondo S."/>
            <person name="Nolan M."/>
            <person name="Ohm R."/>
            <person name="Pangilinan J."/>
            <person name="Park H.-J."/>
            <person name="Ramirez L."/>
            <person name="Alfaro M."/>
            <person name="Sun H."/>
            <person name="Tritt A."/>
            <person name="Yoshinaga Y."/>
            <person name="Zwiers L.-H."/>
            <person name="Turgeon B."/>
            <person name="Goodwin S."/>
            <person name="Spatafora J."/>
            <person name="Crous P."/>
            <person name="Grigoriev I."/>
        </authorList>
    </citation>
    <scope>NUCLEOTIDE SEQUENCE</scope>
    <source>
        <strain evidence="3">CBS 119925</strain>
    </source>
</reference>